<evidence type="ECO:0000259" key="6">
    <source>
        <dbReference type="Pfam" id="PF00535"/>
    </source>
</evidence>
<comment type="caution">
    <text evidence="7">The sequence shown here is derived from an EMBL/GenBank/DDBJ whole genome shotgun (WGS) entry which is preliminary data.</text>
</comment>
<dbReference type="Gene3D" id="3.90.550.10">
    <property type="entry name" value="Spore Coat Polysaccharide Biosynthesis Protein SpsA, Chain A"/>
    <property type="match status" value="1"/>
</dbReference>
<evidence type="ECO:0000256" key="2">
    <source>
        <dbReference type="ARBA" id="ARBA00022475"/>
    </source>
</evidence>
<evidence type="ECO:0000256" key="1">
    <source>
        <dbReference type="ARBA" id="ARBA00004236"/>
    </source>
</evidence>
<dbReference type="SUPFAM" id="SSF53448">
    <property type="entry name" value="Nucleotide-diphospho-sugar transferases"/>
    <property type="match status" value="1"/>
</dbReference>
<evidence type="ECO:0000256" key="3">
    <source>
        <dbReference type="ARBA" id="ARBA00022676"/>
    </source>
</evidence>
<dbReference type="InterPro" id="IPR001173">
    <property type="entry name" value="Glyco_trans_2-like"/>
</dbReference>
<dbReference type="Pfam" id="PF00535">
    <property type="entry name" value="Glycos_transf_2"/>
    <property type="match status" value="1"/>
</dbReference>
<reference evidence="7 8" key="1">
    <citation type="journal article" date="2016" name="Nat. Commun.">
        <title>Thousands of microbial genomes shed light on interconnected biogeochemical processes in an aquifer system.</title>
        <authorList>
            <person name="Anantharaman K."/>
            <person name="Brown C.T."/>
            <person name="Hug L.A."/>
            <person name="Sharon I."/>
            <person name="Castelle C.J."/>
            <person name="Probst A.J."/>
            <person name="Thomas B.C."/>
            <person name="Singh A."/>
            <person name="Wilkins M.J."/>
            <person name="Karaoz U."/>
            <person name="Brodie E.L."/>
            <person name="Williams K.H."/>
            <person name="Hubbard S.S."/>
            <person name="Banfield J.F."/>
        </authorList>
    </citation>
    <scope>NUCLEOTIDE SEQUENCE [LARGE SCALE GENOMIC DNA]</scope>
</reference>
<comment type="subcellular location">
    <subcellularLocation>
        <location evidence="1">Cell membrane</location>
    </subcellularLocation>
</comment>
<keyword evidence="5" id="KW-0472">Membrane</keyword>
<dbReference type="GO" id="GO:0005886">
    <property type="term" value="C:plasma membrane"/>
    <property type="evidence" value="ECO:0007669"/>
    <property type="project" value="UniProtKB-SubCell"/>
</dbReference>
<protein>
    <recommendedName>
        <fullName evidence="6">Glycosyltransferase 2-like domain-containing protein</fullName>
    </recommendedName>
</protein>
<dbReference type="PANTHER" id="PTHR43646:SF2">
    <property type="entry name" value="GLYCOSYLTRANSFERASE 2-LIKE DOMAIN-CONTAINING PROTEIN"/>
    <property type="match status" value="1"/>
</dbReference>
<dbReference type="InterPro" id="IPR029044">
    <property type="entry name" value="Nucleotide-diphossugar_trans"/>
</dbReference>
<organism evidence="7 8">
    <name type="scientific">Candidatus Gottesmanbacteria bacterium RIFCSPHIGHO2_02_FULL_40_13</name>
    <dbReference type="NCBI Taxonomy" id="1798384"/>
    <lineage>
        <taxon>Bacteria</taxon>
        <taxon>Candidatus Gottesmaniibacteriota</taxon>
    </lineage>
</organism>
<dbReference type="Proteomes" id="UP000177092">
    <property type="component" value="Unassembled WGS sequence"/>
</dbReference>
<evidence type="ECO:0000313" key="8">
    <source>
        <dbReference type="Proteomes" id="UP000177092"/>
    </source>
</evidence>
<proteinExistence type="predicted"/>
<gene>
    <name evidence="7" type="ORF">A3D03_01550</name>
</gene>
<name>A0A1F6AAB8_9BACT</name>
<dbReference type="AlphaFoldDB" id="A0A1F6AAB8"/>
<evidence type="ECO:0000313" key="7">
    <source>
        <dbReference type="EMBL" id="OGG21661.1"/>
    </source>
</evidence>
<dbReference type="GO" id="GO:0016757">
    <property type="term" value="F:glycosyltransferase activity"/>
    <property type="evidence" value="ECO:0007669"/>
    <property type="project" value="UniProtKB-KW"/>
</dbReference>
<accession>A0A1F6AAB8</accession>
<keyword evidence="4" id="KW-0808">Transferase</keyword>
<dbReference type="EMBL" id="MFJN01000018">
    <property type="protein sequence ID" value="OGG21661.1"/>
    <property type="molecule type" value="Genomic_DNA"/>
</dbReference>
<evidence type="ECO:0000256" key="5">
    <source>
        <dbReference type="ARBA" id="ARBA00023136"/>
    </source>
</evidence>
<dbReference type="PANTHER" id="PTHR43646">
    <property type="entry name" value="GLYCOSYLTRANSFERASE"/>
    <property type="match status" value="1"/>
</dbReference>
<evidence type="ECO:0000256" key="4">
    <source>
        <dbReference type="ARBA" id="ARBA00022679"/>
    </source>
</evidence>
<dbReference type="STRING" id="1798384.A3D03_01550"/>
<keyword evidence="2" id="KW-1003">Cell membrane</keyword>
<sequence length="242" mass="27692">MKLSKPLISVIIPALNEENNLSDCLSSLTSQKTTIPYEIILVDNNSEDNTFKIAKSFSVKAVKETKRGRSYARQMGAMTAKGKYLAFTEADCEVPKDWIQAIYDFYNQNPQIIGFSGSYTFKNSSFIMQKMAPFNLALSSMLYKLVTGNHTFRGTNFTVQKKYLLQAGGFNHLAVPFDDVELGLRAGKLGTIKFNPEIKVLTSDRRIKKRLFTFFLEFIRAYSRIFIFKQKGYDLLYENIRN</sequence>
<keyword evidence="3" id="KW-0328">Glycosyltransferase</keyword>
<feature type="domain" description="Glycosyltransferase 2-like" evidence="6">
    <location>
        <begin position="9"/>
        <end position="147"/>
    </location>
</feature>